<dbReference type="PANTHER" id="PTHR36920">
    <property type="match status" value="1"/>
</dbReference>
<reference evidence="2 3" key="1">
    <citation type="submission" date="2019-08" db="EMBL/GenBank/DDBJ databases">
        <title>Five species of Acinetobacter isolated from floral nectar and animal pollinators.</title>
        <authorList>
            <person name="Hendry T.A."/>
        </authorList>
    </citation>
    <scope>NUCLEOTIDE SEQUENCE [LARGE SCALE GENOMIC DNA]</scope>
    <source>
        <strain evidence="2 3">MD18.27</strain>
    </source>
</reference>
<proteinExistence type="predicted"/>
<dbReference type="Pfam" id="PF03922">
    <property type="entry name" value="OmpW"/>
    <property type="match status" value="1"/>
</dbReference>
<dbReference type="EMBL" id="VTDN01000004">
    <property type="protein sequence ID" value="MEB5476727.1"/>
    <property type="molecule type" value="Genomic_DNA"/>
</dbReference>
<keyword evidence="1" id="KW-0732">Signal</keyword>
<evidence type="ECO:0000256" key="1">
    <source>
        <dbReference type="SAM" id="SignalP"/>
    </source>
</evidence>
<protein>
    <submittedName>
        <fullName evidence="2">OmpW family protein</fullName>
    </submittedName>
</protein>
<dbReference type="InterPro" id="IPR011250">
    <property type="entry name" value="OMP/PagP_B-barrel"/>
</dbReference>
<organism evidence="2 3">
    <name type="scientific">Acinetobacter pollinis</name>
    <dbReference type="NCBI Taxonomy" id="2605270"/>
    <lineage>
        <taxon>Bacteria</taxon>
        <taxon>Pseudomonadati</taxon>
        <taxon>Pseudomonadota</taxon>
        <taxon>Gammaproteobacteria</taxon>
        <taxon>Moraxellales</taxon>
        <taxon>Moraxellaceae</taxon>
        <taxon>Acinetobacter</taxon>
    </lineage>
</organism>
<dbReference type="Gene3D" id="2.40.160.20">
    <property type="match status" value="1"/>
</dbReference>
<evidence type="ECO:0000313" key="2">
    <source>
        <dbReference type="EMBL" id="MEB5476727.1"/>
    </source>
</evidence>
<comment type="caution">
    <text evidence="2">The sequence shown here is derived from an EMBL/GenBank/DDBJ whole genome shotgun (WGS) entry which is preliminary data.</text>
</comment>
<evidence type="ECO:0000313" key="3">
    <source>
        <dbReference type="Proteomes" id="UP001339883"/>
    </source>
</evidence>
<sequence length="203" mass="22002">MIKKALFIALVSISSASFAGNFQVKIGASALVPSEDNNTLANGAVPHVKADTAYSFTPSIEYFFTNTNISTELLLATPFKHDVTSNGTKIASFKHLPPTLTVKYNFNNISQFTPYVGIGATAVLPFSEKTTGPIAGHDLDAKVAYGVAGQIGFNFKPKQSTHWGLFADVRYANVKSKLKLDGNNIGDLKVNPWVYTLGYSYHF</sequence>
<dbReference type="RefSeq" id="WP_325775197.1">
    <property type="nucleotide sequence ID" value="NZ_VTDN01000004.1"/>
</dbReference>
<dbReference type="InterPro" id="IPR005618">
    <property type="entry name" value="OMPW"/>
</dbReference>
<feature type="chain" id="PRO_5046747705" evidence="1">
    <location>
        <begin position="20"/>
        <end position="203"/>
    </location>
</feature>
<name>A0ABU6DSB3_9GAMM</name>
<dbReference type="PANTHER" id="PTHR36920:SF1">
    <property type="entry name" value="OUTER MEMBRANE PROTEIN W"/>
    <property type="match status" value="1"/>
</dbReference>
<accession>A0ABU6DSB3</accession>
<gene>
    <name evidence="2" type="ORF">I2F25_06655</name>
</gene>
<keyword evidence="3" id="KW-1185">Reference proteome</keyword>
<dbReference type="Proteomes" id="UP001339883">
    <property type="component" value="Unassembled WGS sequence"/>
</dbReference>
<dbReference type="SUPFAM" id="SSF56925">
    <property type="entry name" value="OMPA-like"/>
    <property type="match status" value="1"/>
</dbReference>
<feature type="signal peptide" evidence="1">
    <location>
        <begin position="1"/>
        <end position="19"/>
    </location>
</feature>